<evidence type="ECO:0000256" key="5">
    <source>
        <dbReference type="ARBA" id="ARBA00023145"/>
    </source>
</evidence>
<feature type="transmembrane region" description="Helical" evidence="7">
    <location>
        <begin position="6"/>
        <end position="28"/>
    </location>
</feature>
<dbReference type="SMART" id="SM00848">
    <property type="entry name" value="Inhibitor_I29"/>
    <property type="match status" value="1"/>
</dbReference>
<evidence type="ECO:0000256" key="3">
    <source>
        <dbReference type="ARBA" id="ARBA00022801"/>
    </source>
</evidence>
<proteinExistence type="inferred from homology"/>
<dbReference type="AlphaFoldDB" id="A0A9P0CNH1"/>
<accession>A0A9P0CNH1</accession>
<dbReference type="InterPro" id="IPR000668">
    <property type="entry name" value="Peptidase_C1A_C"/>
</dbReference>
<sequence length="336" mass="38649">MGTIYFRVIIFLCIMCCANCILYSINIAKGPSEKDWKQYKLDYNKTYGSKEQEQNRHKIFKQNWNNIQKHNKRHAKGLETYLQEVNIFADLTEKEFSDIYGLDESENITKYTQDVTVNKTKSYQNGTDQFWDWRDAGAVTAAQNQGHCGSCWVFCAVGLLESYHFRKTKKLLDLSEQNIVDCHSKSSCSGGSPLLALQFVKKNGIHLESNYPYTGKQNDCANVTVPPINIYFQNAYVVIGDDDELKEKILKQGPLAVSVYASSQWMFYKSGVWYHNQCSSESNHCLLLIGYGSENGNDYWLFKNSWGRKWGEDGFIKIARNRHENYCGIDSGIHLQ</sequence>
<dbReference type="PROSITE" id="PS00640">
    <property type="entry name" value="THIOL_PROTEASE_ASN"/>
    <property type="match status" value="1"/>
</dbReference>
<dbReference type="InterPro" id="IPR013201">
    <property type="entry name" value="Prot_inhib_I29"/>
</dbReference>
<dbReference type="Pfam" id="PF00112">
    <property type="entry name" value="Peptidase_C1"/>
    <property type="match status" value="1"/>
</dbReference>
<dbReference type="Pfam" id="PF08246">
    <property type="entry name" value="Inhibitor_I29"/>
    <property type="match status" value="1"/>
</dbReference>
<protein>
    <submittedName>
        <fullName evidence="10">Uncharacterized protein</fullName>
    </submittedName>
</protein>
<evidence type="ECO:0000313" key="10">
    <source>
        <dbReference type="EMBL" id="CAH1105404.1"/>
    </source>
</evidence>
<dbReference type="PRINTS" id="PR00705">
    <property type="entry name" value="PAPAIN"/>
</dbReference>
<dbReference type="InterPro" id="IPR013128">
    <property type="entry name" value="Peptidase_C1A"/>
</dbReference>
<dbReference type="InterPro" id="IPR025660">
    <property type="entry name" value="Pept_his_AS"/>
</dbReference>
<keyword evidence="2" id="KW-0645">Protease</keyword>
<dbReference type="PANTHER" id="PTHR12411">
    <property type="entry name" value="CYSTEINE PROTEASE FAMILY C1-RELATED"/>
    <property type="match status" value="1"/>
</dbReference>
<evidence type="ECO:0000259" key="8">
    <source>
        <dbReference type="SMART" id="SM00645"/>
    </source>
</evidence>
<keyword evidence="7" id="KW-1133">Transmembrane helix</keyword>
<feature type="domain" description="Cathepsin propeptide inhibitor" evidence="9">
    <location>
        <begin position="36"/>
        <end position="96"/>
    </location>
</feature>
<comment type="similarity">
    <text evidence="1">Belongs to the peptidase C1 family.</text>
</comment>
<keyword evidence="7" id="KW-0472">Membrane</keyword>
<dbReference type="SUPFAM" id="SSF54001">
    <property type="entry name" value="Cysteine proteinases"/>
    <property type="match status" value="1"/>
</dbReference>
<dbReference type="SMART" id="SM00645">
    <property type="entry name" value="Pept_C1"/>
    <property type="match status" value="1"/>
</dbReference>
<dbReference type="Gene3D" id="3.90.70.10">
    <property type="entry name" value="Cysteine proteinases"/>
    <property type="match status" value="1"/>
</dbReference>
<evidence type="ECO:0000256" key="2">
    <source>
        <dbReference type="ARBA" id="ARBA00022670"/>
    </source>
</evidence>
<dbReference type="GO" id="GO:0008234">
    <property type="term" value="F:cysteine-type peptidase activity"/>
    <property type="evidence" value="ECO:0007669"/>
    <property type="project" value="UniProtKB-KW"/>
</dbReference>
<organism evidence="10 11">
    <name type="scientific">Psylliodes chrysocephalus</name>
    <dbReference type="NCBI Taxonomy" id="3402493"/>
    <lineage>
        <taxon>Eukaryota</taxon>
        <taxon>Metazoa</taxon>
        <taxon>Ecdysozoa</taxon>
        <taxon>Arthropoda</taxon>
        <taxon>Hexapoda</taxon>
        <taxon>Insecta</taxon>
        <taxon>Pterygota</taxon>
        <taxon>Neoptera</taxon>
        <taxon>Endopterygota</taxon>
        <taxon>Coleoptera</taxon>
        <taxon>Polyphaga</taxon>
        <taxon>Cucujiformia</taxon>
        <taxon>Chrysomeloidea</taxon>
        <taxon>Chrysomelidae</taxon>
        <taxon>Galerucinae</taxon>
        <taxon>Alticini</taxon>
        <taxon>Psylliodes</taxon>
    </lineage>
</organism>
<dbReference type="InterPro" id="IPR039417">
    <property type="entry name" value="Peptidase_C1A_papain-like"/>
</dbReference>
<dbReference type="InterPro" id="IPR000169">
    <property type="entry name" value="Pept_cys_AS"/>
</dbReference>
<name>A0A9P0CNH1_9CUCU</name>
<keyword evidence="7" id="KW-0812">Transmembrane</keyword>
<keyword evidence="6" id="KW-1015">Disulfide bond</keyword>
<dbReference type="PROSITE" id="PS00139">
    <property type="entry name" value="THIOL_PROTEASE_CYS"/>
    <property type="match status" value="1"/>
</dbReference>
<dbReference type="OrthoDB" id="190265at2759"/>
<evidence type="ECO:0000259" key="9">
    <source>
        <dbReference type="SMART" id="SM00848"/>
    </source>
</evidence>
<evidence type="ECO:0000313" key="11">
    <source>
        <dbReference type="Proteomes" id="UP001153636"/>
    </source>
</evidence>
<dbReference type="FunFam" id="3.90.70.10:FF:000332">
    <property type="entry name" value="Cathepsin L1"/>
    <property type="match status" value="1"/>
</dbReference>
<feature type="domain" description="Peptidase C1A papain C-terminal" evidence="8">
    <location>
        <begin position="127"/>
        <end position="333"/>
    </location>
</feature>
<dbReference type="EMBL" id="OV651831">
    <property type="protein sequence ID" value="CAH1105404.1"/>
    <property type="molecule type" value="Genomic_DNA"/>
</dbReference>
<evidence type="ECO:0000256" key="7">
    <source>
        <dbReference type="SAM" id="Phobius"/>
    </source>
</evidence>
<keyword evidence="3" id="KW-0378">Hydrolase</keyword>
<reference evidence="10" key="1">
    <citation type="submission" date="2022-01" db="EMBL/GenBank/DDBJ databases">
        <authorList>
            <person name="King R."/>
        </authorList>
    </citation>
    <scope>NUCLEOTIDE SEQUENCE</scope>
</reference>
<dbReference type="InterPro" id="IPR025661">
    <property type="entry name" value="Pept_asp_AS"/>
</dbReference>
<evidence type="ECO:0000256" key="1">
    <source>
        <dbReference type="ARBA" id="ARBA00008455"/>
    </source>
</evidence>
<dbReference type="GO" id="GO:0006508">
    <property type="term" value="P:proteolysis"/>
    <property type="evidence" value="ECO:0007669"/>
    <property type="project" value="UniProtKB-KW"/>
</dbReference>
<keyword evidence="4" id="KW-0788">Thiol protease</keyword>
<dbReference type="PROSITE" id="PS00639">
    <property type="entry name" value="THIOL_PROTEASE_HIS"/>
    <property type="match status" value="1"/>
</dbReference>
<dbReference type="InterPro" id="IPR038765">
    <property type="entry name" value="Papain-like_cys_pep_sf"/>
</dbReference>
<keyword evidence="11" id="KW-1185">Reference proteome</keyword>
<evidence type="ECO:0000256" key="4">
    <source>
        <dbReference type="ARBA" id="ARBA00022807"/>
    </source>
</evidence>
<evidence type="ECO:0000256" key="6">
    <source>
        <dbReference type="ARBA" id="ARBA00023157"/>
    </source>
</evidence>
<keyword evidence="5" id="KW-0865">Zymogen</keyword>
<gene>
    <name evidence="10" type="ORF">PSYICH_LOCUS6322</name>
</gene>
<dbReference type="Proteomes" id="UP001153636">
    <property type="component" value="Chromosome 19"/>
</dbReference>
<dbReference type="CDD" id="cd02248">
    <property type="entry name" value="Peptidase_C1A"/>
    <property type="match status" value="1"/>
</dbReference>